<accession>A0ABZ2MHE2</accession>
<dbReference type="Proteomes" id="UP001382727">
    <property type="component" value="Chromosome"/>
</dbReference>
<dbReference type="EMBL" id="CP144913">
    <property type="protein sequence ID" value="WXB76484.1"/>
    <property type="molecule type" value="Genomic_DNA"/>
</dbReference>
<keyword evidence="6" id="KW-1185">Reference proteome</keyword>
<sequence length="259" mass="28133">MSDDLLTISDLYKRFGGVTAVDGVSMTVPQGKVMGLMGPNGAGKTSLVNLVTGFYTPDQGAVDFAGTDVAGLAPHLISRKGITRTYQNVRLLSGFSVLEQVVAGMYSSRKASSLSSLFFSPGERRERRACTERAEDLLDRVGVSERHELAETLPYGTQRRVEIARALATDPQLVLLDEPTAGMNTEETVAVGELIISLRAQGLTVLVIEHNMRLILDYCDLAYVMSFGRVLHQGTPQECVDDPEVQRAYFGRESDASGI</sequence>
<dbReference type="CDD" id="cd03219">
    <property type="entry name" value="ABC_Mj1267_LivG_branched"/>
    <property type="match status" value="1"/>
</dbReference>
<evidence type="ECO:0000313" key="5">
    <source>
        <dbReference type="EMBL" id="WXB76484.1"/>
    </source>
</evidence>
<keyword evidence="1" id="KW-0813">Transport</keyword>
<evidence type="ECO:0000256" key="1">
    <source>
        <dbReference type="ARBA" id="ARBA00022448"/>
    </source>
</evidence>
<reference evidence="5 6" key="1">
    <citation type="submission" date="2024-02" db="EMBL/GenBank/DDBJ databases">
        <title>Janibacter sp. nov., isolated from gut of marine sandworm.</title>
        <authorList>
            <person name="Kim B."/>
            <person name="Jun M.O."/>
            <person name="Shin N.-R."/>
        </authorList>
    </citation>
    <scope>NUCLEOTIDE SEQUENCE [LARGE SCALE GENOMIC DNA]</scope>
    <source>
        <strain evidence="5 6">A1S7</strain>
    </source>
</reference>
<dbReference type="Gene3D" id="3.40.50.300">
    <property type="entry name" value="P-loop containing nucleotide triphosphate hydrolases"/>
    <property type="match status" value="1"/>
</dbReference>
<feature type="domain" description="ABC transporter" evidence="4">
    <location>
        <begin position="6"/>
        <end position="252"/>
    </location>
</feature>
<evidence type="ECO:0000256" key="3">
    <source>
        <dbReference type="ARBA" id="ARBA00022840"/>
    </source>
</evidence>
<dbReference type="Pfam" id="PF00005">
    <property type="entry name" value="ABC_tran"/>
    <property type="match status" value="1"/>
</dbReference>
<gene>
    <name evidence="5" type="ORF">V1351_00060</name>
</gene>
<evidence type="ECO:0000259" key="4">
    <source>
        <dbReference type="PROSITE" id="PS50893"/>
    </source>
</evidence>
<proteinExistence type="predicted"/>
<dbReference type="InterPro" id="IPR003593">
    <property type="entry name" value="AAA+_ATPase"/>
</dbReference>
<dbReference type="PROSITE" id="PS50893">
    <property type="entry name" value="ABC_TRANSPORTER_2"/>
    <property type="match status" value="1"/>
</dbReference>
<organism evidence="5 6">
    <name type="scientific">Janibacter alittae</name>
    <dbReference type="NCBI Taxonomy" id="3115209"/>
    <lineage>
        <taxon>Bacteria</taxon>
        <taxon>Bacillati</taxon>
        <taxon>Actinomycetota</taxon>
        <taxon>Actinomycetes</taxon>
        <taxon>Micrococcales</taxon>
        <taxon>Intrasporangiaceae</taxon>
        <taxon>Janibacter</taxon>
    </lineage>
</organism>
<dbReference type="RefSeq" id="WP_338749504.1">
    <property type="nucleotide sequence ID" value="NZ_CP144913.1"/>
</dbReference>
<evidence type="ECO:0000313" key="6">
    <source>
        <dbReference type="Proteomes" id="UP001382727"/>
    </source>
</evidence>
<dbReference type="InterPro" id="IPR027417">
    <property type="entry name" value="P-loop_NTPase"/>
</dbReference>
<name>A0ABZ2MHE2_9MICO</name>
<dbReference type="SUPFAM" id="SSF52540">
    <property type="entry name" value="P-loop containing nucleoside triphosphate hydrolases"/>
    <property type="match status" value="1"/>
</dbReference>
<dbReference type="InterPro" id="IPR003439">
    <property type="entry name" value="ABC_transporter-like_ATP-bd"/>
</dbReference>
<dbReference type="InterPro" id="IPR051120">
    <property type="entry name" value="ABC_AA/LPS_Transport"/>
</dbReference>
<keyword evidence="3 5" id="KW-0067">ATP-binding</keyword>
<dbReference type="PANTHER" id="PTHR45772">
    <property type="entry name" value="CONSERVED COMPONENT OF ABC TRANSPORTER FOR NATURAL AMINO ACIDS-RELATED"/>
    <property type="match status" value="1"/>
</dbReference>
<evidence type="ECO:0000256" key="2">
    <source>
        <dbReference type="ARBA" id="ARBA00022741"/>
    </source>
</evidence>
<protein>
    <submittedName>
        <fullName evidence="5">ABC transporter ATP-binding protein</fullName>
    </submittedName>
</protein>
<dbReference type="GO" id="GO:0005524">
    <property type="term" value="F:ATP binding"/>
    <property type="evidence" value="ECO:0007669"/>
    <property type="project" value="UniProtKB-KW"/>
</dbReference>
<keyword evidence="2" id="KW-0547">Nucleotide-binding</keyword>
<dbReference type="SMART" id="SM00382">
    <property type="entry name" value="AAA"/>
    <property type="match status" value="1"/>
</dbReference>